<organism evidence="2">
    <name type="scientific">Ralstonia solanacearum</name>
    <name type="common">Pseudomonas solanacearum</name>
    <dbReference type="NCBI Taxonomy" id="305"/>
    <lineage>
        <taxon>Bacteria</taxon>
        <taxon>Pseudomonadati</taxon>
        <taxon>Pseudomonadota</taxon>
        <taxon>Betaproteobacteria</taxon>
        <taxon>Burkholderiales</taxon>
        <taxon>Burkholderiaceae</taxon>
        <taxon>Ralstonia</taxon>
        <taxon>Ralstonia solanacearum species complex</taxon>
    </lineage>
</organism>
<dbReference type="AlphaFoldDB" id="A0A0S4X3H1"/>
<sequence>MTETRFKSDASEAVHSAASGLHRAGLTGKNGMVASAAARMGRHHLSRESGNGTDHHWR</sequence>
<protein>
    <submittedName>
        <fullName evidence="2">Uncharacterized protein</fullName>
    </submittedName>
</protein>
<dbReference type="EMBL" id="LN899820">
    <property type="protein sequence ID" value="CUV58549.1"/>
    <property type="molecule type" value="Genomic_DNA"/>
</dbReference>
<reference evidence="2" key="1">
    <citation type="submission" date="2015-10" db="EMBL/GenBank/DDBJ databases">
        <authorList>
            <person name="Gilbert D.G."/>
        </authorList>
    </citation>
    <scope>NUCLEOTIDE SEQUENCE</scope>
    <source>
        <strain evidence="2">Phyl III-seqv23</strain>
    </source>
</reference>
<evidence type="ECO:0000256" key="1">
    <source>
        <dbReference type="SAM" id="MobiDB-lite"/>
    </source>
</evidence>
<proteinExistence type="predicted"/>
<evidence type="ECO:0000313" key="2">
    <source>
        <dbReference type="EMBL" id="CUV58549.1"/>
    </source>
</evidence>
<feature type="compositionally biased region" description="Basic and acidic residues" evidence="1">
    <location>
        <begin position="1"/>
        <end position="12"/>
    </location>
</feature>
<gene>
    <name evidence="2" type="ORF">RUN215_v1_2470019</name>
</gene>
<feature type="region of interest" description="Disordered" evidence="1">
    <location>
        <begin position="1"/>
        <end position="58"/>
    </location>
</feature>
<accession>A0A0S4X3H1</accession>
<name>A0A0S4X3H1_RALSL</name>